<feature type="compositionally biased region" description="Polar residues" evidence="1">
    <location>
        <begin position="132"/>
        <end position="143"/>
    </location>
</feature>
<reference evidence="2" key="1">
    <citation type="submission" date="2021-06" db="EMBL/GenBank/DDBJ databases">
        <authorList>
            <person name="Hodson N. C."/>
            <person name="Mongue J. A."/>
            <person name="Jaron S. K."/>
        </authorList>
    </citation>
    <scope>NUCLEOTIDE SEQUENCE</scope>
</reference>
<keyword evidence="3" id="KW-1185">Reference proteome</keyword>
<organism evidence="2 3">
    <name type="scientific">Allacma fusca</name>
    <dbReference type="NCBI Taxonomy" id="39272"/>
    <lineage>
        <taxon>Eukaryota</taxon>
        <taxon>Metazoa</taxon>
        <taxon>Ecdysozoa</taxon>
        <taxon>Arthropoda</taxon>
        <taxon>Hexapoda</taxon>
        <taxon>Collembola</taxon>
        <taxon>Symphypleona</taxon>
        <taxon>Sminthuridae</taxon>
        <taxon>Allacma</taxon>
    </lineage>
</organism>
<dbReference type="AlphaFoldDB" id="A0A8J2L702"/>
<dbReference type="Proteomes" id="UP000708208">
    <property type="component" value="Unassembled WGS sequence"/>
</dbReference>
<name>A0A8J2L702_9HEXA</name>
<protein>
    <submittedName>
        <fullName evidence="2">Uncharacterized protein</fullName>
    </submittedName>
</protein>
<evidence type="ECO:0000313" key="2">
    <source>
        <dbReference type="EMBL" id="CAG7816784.1"/>
    </source>
</evidence>
<sequence length="212" mass="23475">YNVAVNLIPPEELSTVHPSVELFIETKKERGSEDSFSWNCDEDVDSFSPKDVSDIGEVWSGGNLDLDIVAPTDDLATMNVIRNSIAAVEVNVERKINAESIAPGESIGKFKKLSSTGEIKSKRLKDLKTSGDTESMEGSNSKPLDSDMGGSAPATIRVFRDKTVIRKRNECIKNSKQPRGYALNYFQYFMRFVTPSRNLIVSNTIANSMKMV</sequence>
<gene>
    <name evidence="2" type="ORF">AFUS01_LOCUS27385</name>
</gene>
<comment type="caution">
    <text evidence="2">The sequence shown here is derived from an EMBL/GenBank/DDBJ whole genome shotgun (WGS) entry which is preliminary data.</text>
</comment>
<evidence type="ECO:0000313" key="3">
    <source>
        <dbReference type="Proteomes" id="UP000708208"/>
    </source>
</evidence>
<feature type="non-terminal residue" evidence="2">
    <location>
        <position position="1"/>
    </location>
</feature>
<proteinExistence type="predicted"/>
<dbReference type="EMBL" id="CAJVCH010378312">
    <property type="protein sequence ID" value="CAG7816784.1"/>
    <property type="molecule type" value="Genomic_DNA"/>
</dbReference>
<feature type="region of interest" description="Disordered" evidence="1">
    <location>
        <begin position="125"/>
        <end position="152"/>
    </location>
</feature>
<accession>A0A8J2L702</accession>
<evidence type="ECO:0000256" key="1">
    <source>
        <dbReference type="SAM" id="MobiDB-lite"/>
    </source>
</evidence>